<feature type="compositionally biased region" description="Low complexity" evidence="1">
    <location>
        <begin position="1"/>
        <end position="24"/>
    </location>
</feature>
<dbReference type="EMBL" id="BSUO01000001">
    <property type="protein sequence ID" value="GMA40997.1"/>
    <property type="molecule type" value="Genomic_DNA"/>
</dbReference>
<proteinExistence type="predicted"/>
<keyword evidence="2" id="KW-1133">Transmembrane helix</keyword>
<gene>
    <name evidence="3" type="ORF">GCM10025883_30420</name>
</gene>
<keyword evidence="2" id="KW-0812">Transmembrane</keyword>
<feature type="transmembrane region" description="Helical" evidence="2">
    <location>
        <begin position="141"/>
        <end position="163"/>
    </location>
</feature>
<keyword evidence="2" id="KW-0472">Membrane</keyword>
<evidence type="ECO:0000313" key="3">
    <source>
        <dbReference type="EMBL" id="GMA40997.1"/>
    </source>
</evidence>
<feature type="transmembrane region" description="Helical" evidence="2">
    <location>
        <begin position="194"/>
        <end position="217"/>
    </location>
</feature>
<evidence type="ECO:0000256" key="2">
    <source>
        <dbReference type="SAM" id="Phobius"/>
    </source>
</evidence>
<feature type="transmembrane region" description="Helical" evidence="2">
    <location>
        <begin position="260"/>
        <end position="278"/>
    </location>
</feature>
<feature type="transmembrane region" description="Helical" evidence="2">
    <location>
        <begin position="109"/>
        <end position="129"/>
    </location>
</feature>
<evidence type="ECO:0000256" key="1">
    <source>
        <dbReference type="SAM" id="MobiDB-lite"/>
    </source>
</evidence>
<name>A0ABQ6IV14_9MICO</name>
<feature type="transmembrane region" description="Helical" evidence="2">
    <location>
        <begin position="57"/>
        <end position="78"/>
    </location>
</feature>
<feature type="transmembrane region" description="Helical" evidence="2">
    <location>
        <begin position="223"/>
        <end position="240"/>
    </location>
</feature>
<comment type="caution">
    <text evidence="3">The sequence shown here is derived from an EMBL/GenBank/DDBJ whole genome shotgun (WGS) entry which is preliminary data.</text>
</comment>
<protein>
    <submittedName>
        <fullName evidence="3">Uncharacterized protein</fullName>
    </submittedName>
</protein>
<dbReference type="Proteomes" id="UP001157126">
    <property type="component" value="Unassembled WGS sequence"/>
</dbReference>
<feature type="region of interest" description="Disordered" evidence="1">
    <location>
        <begin position="1"/>
        <end position="32"/>
    </location>
</feature>
<feature type="transmembrane region" description="Helical" evidence="2">
    <location>
        <begin position="32"/>
        <end position="51"/>
    </location>
</feature>
<keyword evidence="4" id="KW-1185">Reference proteome</keyword>
<feature type="transmembrane region" description="Helical" evidence="2">
    <location>
        <begin position="85"/>
        <end position="103"/>
    </location>
</feature>
<accession>A0ABQ6IV14</accession>
<organism evidence="3 4">
    <name type="scientific">Mobilicoccus caccae</name>
    <dbReference type="NCBI Taxonomy" id="1859295"/>
    <lineage>
        <taxon>Bacteria</taxon>
        <taxon>Bacillati</taxon>
        <taxon>Actinomycetota</taxon>
        <taxon>Actinomycetes</taxon>
        <taxon>Micrococcales</taxon>
        <taxon>Dermatophilaceae</taxon>
        <taxon>Mobilicoccus</taxon>
    </lineage>
</organism>
<evidence type="ECO:0000313" key="4">
    <source>
        <dbReference type="Proteomes" id="UP001157126"/>
    </source>
</evidence>
<sequence>MSGIRQQPGQGQGQSPAGRPVSGRPRPPRRPWRPSVSIVACLIAAALGAVAHTGSTALTVVGLAVPMTMLAIGWVSLLRLPSPRGTTIVQLIAVVVLLVPAMVRPRTTLEWLPAAVAVAMIATFVHQLVRRDARPRLVESVSASAAGVALLSSAVCLVPLVTADAGRDAVTAVMAATAAATLADIGLGRVPRGIIAVSCALASVLLGAVVAVVVHTMFGSSDLPVVALAGGIAGGASYAIRQIQSVLPSLWGRRAQLASAAGSVLCTGAVAYGLAWLVDVPLG</sequence>
<dbReference type="RefSeq" id="WP_284304606.1">
    <property type="nucleotide sequence ID" value="NZ_BSUO01000001.1"/>
</dbReference>
<reference evidence="4" key="1">
    <citation type="journal article" date="2019" name="Int. J. Syst. Evol. Microbiol.">
        <title>The Global Catalogue of Microorganisms (GCM) 10K type strain sequencing project: providing services to taxonomists for standard genome sequencing and annotation.</title>
        <authorList>
            <consortium name="The Broad Institute Genomics Platform"/>
            <consortium name="The Broad Institute Genome Sequencing Center for Infectious Disease"/>
            <person name="Wu L."/>
            <person name="Ma J."/>
        </authorList>
    </citation>
    <scope>NUCLEOTIDE SEQUENCE [LARGE SCALE GENOMIC DNA]</scope>
    <source>
        <strain evidence="4">NBRC 113072</strain>
    </source>
</reference>